<feature type="transmembrane region" description="Helical" evidence="1">
    <location>
        <begin position="349"/>
        <end position="373"/>
    </location>
</feature>
<feature type="transmembrane region" description="Helical" evidence="1">
    <location>
        <begin position="151"/>
        <end position="176"/>
    </location>
</feature>
<dbReference type="InterPro" id="IPR025291">
    <property type="entry name" value="DUF4153"/>
</dbReference>
<feature type="transmembrane region" description="Helical" evidence="1">
    <location>
        <begin position="71"/>
        <end position="90"/>
    </location>
</feature>
<keyword evidence="1" id="KW-1133">Transmembrane helix</keyword>
<evidence type="ECO:0000256" key="1">
    <source>
        <dbReference type="SAM" id="Phobius"/>
    </source>
</evidence>
<dbReference type="AlphaFoldDB" id="W9GJY5"/>
<keyword evidence="1" id="KW-0812">Transmembrane</keyword>
<feature type="transmembrane region" description="Helical" evidence="1">
    <location>
        <begin position="95"/>
        <end position="112"/>
    </location>
</feature>
<evidence type="ECO:0000313" key="3">
    <source>
        <dbReference type="Proteomes" id="UP000019494"/>
    </source>
</evidence>
<dbReference type="EMBL" id="AWQS01000305">
    <property type="protein sequence ID" value="EWT04199.1"/>
    <property type="molecule type" value="Genomic_DNA"/>
</dbReference>
<feature type="transmembrane region" description="Helical" evidence="1">
    <location>
        <begin position="238"/>
        <end position="264"/>
    </location>
</feature>
<feature type="transmembrane region" description="Helical" evidence="1">
    <location>
        <begin position="315"/>
        <end position="337"/>
    </location>
</feature>
<name>W9GJY5_9MICO</name>
<dbReference type="PATRIC" id="fig|584657.3.peg.3923"/>
<feature type="transmembrane region" description="Helical" evidence="1">
    <location>
        <begin position="284"/>
        <end position="303"/>
    </location>
</feature>
<comment type="caution">
    <text evidence="2">The sequence shown here is derived from an EMBL/GenBank/DDBJ whole genome shotgun (WGS) entry which is preliminary data.</text>
</comment>
<gene>
    <name evidence="2" type="ORF">N864_15325</name>
</gene>
<feature type="transmembrane region" description="Helical" evidence="1">
    <location>
        <begin position="196"/>
        <end position="218"/>
    </location>
</feature>
<accession>W9GJY5</accession>
<keyword evidence="1" id="KW-0472">Membrane</keyword>
<feature type="transmembrane region" description="Helical" evidence="1">
    <location>
        <begin position="118"/>
        <end position="139"/>
    </location>
</feature>
<proteinExistence type="predicted"/>
<dbReference type="RefSeq" id="WP_051518846.1">
    <property type="nucleotide sequence ID" value="NZ_AWQS01000305.1"/>
</dbReference>
<reference evidence="3" key="1">
    <citation type="submission" date="2013-08" db="EMBL/GenBank/DDBJ databases">
        <title>Intrasporangium oryzae NRRL B-24470.</title>
        <authorList>
            <person name="Liu H."/>
            <person name="Wang G."/>
        </authorList>
    </citation>
    <scope>NUCLEOTIDE SEQUENCE [LARGE SCALE GENOMIC DNA]</scope>
    <source>
        <strain evidence="3">Q5-1</strain>
    </source>
</reference>
<keyword evidence="3" id="KW-1185">Reference proteome</keyword>
<sequence length="486" mass="51236">MAPSPSFVEGLFGPLWPEHGLGPTRLALFGSIGVGLTGAAVLPYRPLGLGVLVVLLLGGGLVLAVSRRRSAGWTIASAALCLALGSLVVLRAAEWLVVLALFIVGLLVTTALTDARRLVAVLAGPVAWVLAGLRGLPLLGRTLSALSSHRLLWPVVRTVAISVVALVVFGGLFASADPVVGRWATQLTPDLGLDSLVLRTFVLVMVGGIVLAGCYLAINPPPLDQVPLPDARRVSRAWEWLVPVGIVVLTFLVFVVAQASVMWGGHDYVHRTTGLTYADYVHQGFGQLTAATLLTLVTVAVTVRKAPRRSAGERLLLRLVLGSLCLLSLVVVASALFRMAVYQQAFGFTVVRVVVDAVEIWLGVLIVLVLAAGVRLEARWLPRAALVTAAVGVLVLGWLNPEAWVAQHNIDRYRATGKLDTAYLSTLGPDATPTIVAGLPRDLAACSLPRGQHLPDDLASWNLGRARAVDARVDSASPVTAQAACP</sequence>
<organism evidence="2 3">
    <name type="scientific">Intrasporangium chromatireducens Q5-1</name>
    <dbReference type="NCBI Taxonomy" id="584657"/>
    <lineage>
        <taxon>Bacteria</taxon>
        <taxon>Bacillati</taxon>
        <taxon>Actinomycetota</taxon>
        <taxon>Actinomycetes</taxon>
        <taxon>Micrococcales</taxon>
        <taxon>Intrasporangiaceae</taxon>
        <taxon>Intrasporangium</taxon>
    </lineage>
</organism>
<evidence type="ECO:0000313" key="2">
    <source>
        <dbReference type="EMBL" id="EWT04199.1"/>
    </source>
</evidence>
<dbReference type="Pfam" id="PF13687">
    <property type="entry name" value="DUF4153"/>
    <property type="match status" value="1"/>
</dbReference>
<feature type="transmembrane region" description="Helical" evidence="1">
    <location>
        <begin position="20"/>
        <end position="42"/>
    </location>
</feature>
<feature type="transmembrane region" description="Helical" evidence="1">
    <location>
        <begin position="47"/>
        <end position="65"/>
    </location>
</feature>
<protein>
    <submittedName>
        <fullName evidence="2">Uncharacterized protein</fullName>
    </submittedName>
</protein>
<dbReference type="Proteomes" id="UP000019494">
    <property type="component" value="Unassembled WGS sequence"/>
</dbReference>